<dbReference type="EMBL" id="BAABFT010000007">
    <property type="protein sequence ID" value="GAA4326464.1"/>
    <property type="molecule type" value="Genomic_DNA"/>
</dbReference>
<keyword evidence="2" id="KW-1185">Reference proteome</keyword>
<sequence length="69" mass="7619">MPHSAGNADSYFYPALKTAEVKLDVYLNNQMSLHPPDKLVTRQEDEGMVSLDGGATVARLSDHLVARYL</sequence>
<reference evidence="2" key="1">
    <citation type="journal article" date="2019" name="Int. J. Syst. Evol. Microbiol.">
        <title>The Global Catalogue of Microorganisms (GCM) 10K type strain sequencing project: providing services to taxonomists for standard genome sequencing and annotation.</title>
        <authorList>
            <consortium name="The Broad Institute Genomics Platform"/>
            <consortium name="The Broad Institute Genome Sequencing Center for Infectious Disease"/>
            <person name="Wu L."/>
            <person name="Ma J."/>
        </authorList>
    </citation>
    <scope>NUCLEOTIDE SEQUENCE [LARGE SCALE GENOMIC DNA]</scope>
    <source>
        <strain evidence="2">JCM 17705</strain>
    </source>
</reference>
<evidence type="ECO:0000313" key="2">
    <source>
        <dbReference type="Proteomes" id="UP001500582"/>
    </source>
</evidence>
<gene>
    <name evidence="1" type="ORF">GCM10023149_29310</name>
</gene>
<name>A0ABP8GLA8_9SPHI</name>
<proteinExistence type="predicted"/>
<organism evidence="1 2">
    <name type="scientific">Mucilaginibacter gynuensis</name>
    <dbReference type="NCBI Taxonomy" id="1302236"/>
    <lineage>
        <taxon>Bacteria</taxon>
        <taxon>Pseudomonadati</taxon>
        <taxon>Bacteroidota</taxon>
        <taxon>Sphingobacteriia</taxon>
        <taxon>Sphingobacteriales</taxon>
        <taxon>Sphingobacteriaceae</taxon>
        <taxon>Mucilaginibacter</taxon>
    </lineage>
</organism>
<dbReference type="Proteomes" id="UP001500582">
    <property type="component" value="Unassembled WGS sequence"/>
</dbReference>
<accession>A0ABP8GLA8</accession>
<protein>
    <submittedName>
        <fullName evidence="1">Uncharacterized protein</fullName>
    </submittedName>
</protein>
<comment type="caution">
    <text evidence="1">The sequence shown here is derived from an EMBL/GenBank/DDBJ whole genome shotgun (WGS) entry which is preliminary data.</text>
</comment>
<evidence type="ECO:0000313" key="1">
    <source>
        <dbReference type="EMBL" id="GAA4326464.1"/>
    </source>
</evidence>